<dbReference type="EMBL" id="LN879430">
    <property type="protein sequence ID" value="CUH93037.1"/>
    <property type="molecule type" value="Genomic_DNA"/>
</dbReference>
<dbReference type="InterPro" id="IPR038666">
    <property type="entry name" value="SSP1_head-tail_sf"/>
</dbReference>
<dbReference type="KEGG" id="hsd:SD1D_1491"/>
<evidence type="ECO:0000313" key="1">
    <source>
        <dbReference type="EMBL" id="CUH93037.1"/>
    </source>
</evidence>
<dbReference type="Pfam" id="PF05521">
    <property type="entry name" value="Phage_HCP"/>
    <property type="match status" value="1"/>
</dbReference>
<protein>
    <recommendedName>
        <fullName evidence="3">Head-tail adaptor protein</fullName>
    </recommendedName>
</protein>
<name>A0A0K8J6H7_9FIRM</name>
<sequence>MFNVSFGKMNTFIDVISTAPAKDAEGFAAETDTILASVRAYKEDRHGSERWSNMAVFSTASSLFRFRKIPNLEITAGMIITCADGRYRILSAEDVRGRGMYIEVLAERLEPSVR</sequence>
<accession>A0A0K8J6H7</accession>
<gene>
    <name evidence="1" type="ORF">SD1D_1491</name>
</gene>
<evidence type="ECO:0008006" key="3">
    <source>
        <dbReference type="Google" id="ProtNLM"/>
    </source>
</evidence>
<proteinExistence type="predicted"/>
<organism evidence="1 2">
    <name type="scientific">Herbinix luporum</name>
    <dbReference type="NCBI Taxonomy" id="1679721"/>
    <lineage>
        <taxon>Bacteria</taxon>
        <taxon>Bacillati</taxon>
        <taxon>Bacillota</taxon>
        <taxon>Clostridia</taxon>
        <taxon>Lachnospirales</taxon>
        <taxon>Lachnospiraceae</taxon>
        <taxon>Herbinix</taxon>
    </lineage>
</organism>
<dbReference type="Gene3D" id="2.40.10.270">
    <property type="entry name" value="Bacteriophage SPP1 head-tail adaptor protein"/>
    <property type="match status" value="1"/>
</dbReference>
<dbReference type="InterPro" id="IPR008767">
    <property type="entry name" value="Phage_SPP1_head-tail_adaptor"/>
</dbReference>
<evidence type="ECO:0000313" key="2">
    <source>
        <dbReference type="Proteomes" id="UP000196053"/>
    </source>
</evidence>
<keyword evidence="2" id="KW-1185">Reference proteome</keyword>
<reference evidence="2" key="1">
    <citation type="submission" date="2015-09" db="EMBL/GenBank/DDBJ databases">
        <authorList>
            <person name="Wibberg D."/>
        </authorList>
    </citation>
    <scope>NUCLEOTIDE SEQUENCE [LARGE SCALE GENOMIC DNA]</scope>
    <source>
        <strain evidence="2">SD1D</strain>
    </source>
</reference>
<dbReference type="AlphaFoldDB" id="A0A0K8J6H7"/>
<dbReference type="Proteomes" id="UP000196053">
    <property type="component" value="Chromosome I"/>
</dbReference>